<dbReference type="InParanoid" id="A0A7N5JIT6"/>
<name>A0A7N5JIT6_AILME</name>
<dbReference type="PANTHER" id="PTHR23348">
    <property type="entry name" value="PERIAXIN/AHNAK"/>
    <property type="match status" value="1"/>
</dbReference>
<dbReference type="SUPFAM" id="SSF50156">
    <property type="entry name" value="PDZ domain-like"/>
    <property type="match status" value="1"/>
</dbReference>
<dbReference type="FunFam" id="2.30.42.10:FF:000225">
    <property type="entry name" value="AHNAK2 isoform 1"/>
    <property type="match status" value="1"/>
</dbReference>
<keyword evidence="6" id="KW-1185">Reference proteome</keyword>
<dbReference type="Gene3D" id="2.30.42.10">
    <property type="match status" value="1"/>
</dbReference>
<dbReference type="PROSITE" id="PS50106">
    <property type="entry name" value="PDZ"/>
    <property type="match status" value="1"/>
</dbReference>
<accession>A0A7N5JIT6</accession>
<dbReference type="AlphaFoldDB" id="A0A7N5JIT6"/>
<protein>
    <recommendedName>
        <fullName evidence="4">PDZ domain-containing protein</fullName>
    </recommendedName>
</protein>
<organism evidence="5 6">
    <name type="scientific">Ailuropoda melanoleuca</name>
    <name type="common">Giant panda</name>
    <dbReference type="NCBI Taxonomy" id="9646"/>
    <lineage>
        <taxon>Eukaryota</taxon>
        <taxon>Metazoa</taxon>
        <taxon>Chordata</taxon>
        <taxon>Craniata</taxon>
        <taxon>Vertebrata</taxon>
        <taxon>Euteleostomi</taxon>
        <taxon>Mammalia</taxon>
        <taxon>Eutheria</taxon>
        <taxon>Laurasiatheria</taxon>
        <taxon>Carnivora</taxon>
        <taxon>Caniformia</taxon>
        <taxon>Ursidae</taxon>
        <taxon>Ailuropoda</taxon>
    </lineage>
</organism>
<reference evidence="5" key="2">
    <citation type="submission" date="2025-08" db="UniProtKB">
        <authorList>
            <consortium name="Ensembl"/>
        </authorList>
    </citation>
    <scope>IDENTIFICATION</scope>
</reference>
<evidence type="ECO:0000313" key="5">
    <source>
        <dbReference type="Ensembl" id="ENSAMEP00000025971.1"/>
    </source>
</evidence>
<dbReference type="InterPro" id="IPR001478">
    <property type="entry name" value="PDZ"/>
</dbReference>
<dbReference type="GO" id="GO:0043034">
    <property type="term" value="C:costamere"/>
    <property type="evidence" value="ECO:0007669"/>
    <property type="project" value="TreeGrafter"/>
</dbReference>
<sequence>GEERGKEAREGPEATEVTLTTEVETGASGYSVTGGGDQGIFVKQVLKNSTAAKLFSLREGDQLLSATIFFDNIKYEDVLKILQYSEPYKVQFQVKRKRPAPEDEEGTSSGARRGPKGSEKQVRRHSQGGWAPLTSPRPGLRLRGAPTTRSSVPEPRAQLSYQHLQVHSPCTSGRRWG</sequence>
<evidence type="ECO:0000256" key="2">
    <source>
        <dbReference type="ARBA" id="ARBA00023242"/>
    </source>
</evidence>
<dbReference type="InterPro" id="IPR036034">
    <property type="entry name" value="PDZ_sf"/>
</dbReference>
<dbReference type="Ensembl" id="ENSAMET00000048535.1">
    <property type="protein sequence ID" value="ENSAMEP00000025971.1"/>
    <property type="gene ID" value="ENSAMEG00000027045.1"/>
</dbReference>
<feature type="region of interest" description="Disordered" evidence="3">
    <location>
        <begin position="92"/>
        <end position="177"/>
    </location>
</feature>
<dbReference type="GO" id="GO:0005634">
    <property type="term" value="C:nucleus"/>
    <property type="evidence" value="ECO:0007669"/>
    <property type="project" value="UniProtKB-SubCell"/>
</dbReference>
<evidence type="ECO:0000256" key="3">
    <source>
        <dbReference type="SAM" id="MobiDB-lite"/>
    </source>
</evidence>
<feature type="compositionally biased region" description="Polar residues" evidence="3">
    <location>
        <begin position="159"/>
        <end position="171"/>
    </location>
</feature>
<dbReference type="InterPro" id="IPR052082">
    <property type="entry name" value="Myelin_sheath_structural"/>
</dbReference>
<dbReference type="Pfam" id="PF00595">
    <property type="entry name" value="PDZ"/>
    <property type="match status" value="1"/>
</dbReference>
<keyword evidence="2" id="KW-0539">Nucleus</keyword>
<evidence type="ECO:0000313" key="6">
    <source>
        <dbReference type="Proteomes" id="UP000008912"/>
    </source>
</evidence>
<reference evidence="5" key="3">
    <citation type="submission" date="2025-09" db="UniProtKB">
        <authorList>
            <consortium name="Ensembl"/>
        </authorList>
    </citation>
    <scope>IDENTIFICATION</scope>
</reference>
<dbReference type="GeneTree" id="ENSGT00940000163336"/>
<evidence type="ECO:0000259" key="4">
    <source>
        <dbReference type="PROSITE" id="PS50106"/>
    </source>
</evidence>
<comment type="subcellular location">
    <subcellularLocation>
        <location evidence="1">Nucleus</location>
    </subcellularLocation>
</comment>
<dbReference type="GO" id="GO:0043484">
    <property type="term" value="P:regulation of RNA splicing"/>
    <property type="evidence" value="ECO:0007669"/>
    <property type="project" value="TreeGrafter"/>
</dbReference>
<reference evidence="5 6" key="1">
    <citation type="journal article" date="2010" name="Nature">
        <title>The sequence and de novo assembly of the giant panda genome.</title>
        <authorList>
            <person name="Li R."/>
            <person name="Fan W."/>
            <person name="Tian G."/>
            <person name="Zhu H."/>
            <person name="He L."/>
            <person name="Cai J."/>
            <person name="Huang Q."/>
            <person name="Cai Q."/>
            <person name="Li B."/>
            <person name="Bai Y."/>
            <person name="Zhang Z."/>
            <person name="Zhang Y."/>
            <person name="Wang W."/>
            <person name="Li J."/>
            <person name="Wei F."/>
            <person name="Li H."/>
            <person name="Jian M."/>
            <person name="Li J."/>
            <person name="Zhang Z."/>
            <person name="Nielsen R."/>
            <person name="Li D."/>
            <person name="Gu W."/>
            <person name="Yang Z."/>
            <person name="Xuan Z."/>
            <person name="Ryder O.A."/>
            <person name="Leung F.C."/>
            <person name="Zhou Y."/>
            <person name="Cao J."/>
            <person name="Sun X."/>
            <person name="Fu Y."/>
            <person name="Fang X."/>
            <person name="Guo X."/>
            <person name="Wang B."/>
            <person name="Hou R."/>
            <person name="Shen F."/>
            <person name="Mu B."/>
            <person name="Ni P."/>
            <person name="Lin R."/>
            <person name="Qian W."/>
            <person name="Wang G."/>
            <person name="Yu C."/>
            <person name="Nie W."/>
            <person name="Wang J."/>
            <person name="Wu Z."/>
            <person name="Liang H."/>
            <person name="Min J."/>
            <person name="Wu Q."/>
            <person name="Cheng S."/>
            <person name="Ruan J."/>
            <person name="Wang M."/>
            <person name="Shi Z."/>
            <person name="Wen M."/>
            <person name="Liu B."/>
            <person name="Ren X."/>
            <person name="Zheng H."/>
            <person name="Dong D."/>
            <person name="Cook K."/>
            <person name="Shan G."/>
            <person name="Zhang H."/>
            <person name="Kosiol C."/>
            <person name="Xie X."/>
            <person name="Lu Z."/>
            <person name="Zheng H."/>
            <person name="Li Y."/>
            <person name="Steiner C.C."/>
            <person name="Lam T.T."/>
            <person name="Lin S."/>
            <person name="Zhang Q."/>
            <person name="Li G."/>
            <person name="Tian J."/>
            <person name="Gong T."/>
            <person name="Liu H."/>
            <person name="Zhang D."/>
            <person name="Fang L."/>
            <person name="Ye C."/>
            <person name="Zhang J."/>
            <person name="Hu W."/>
            <person name="Xu A."/>
            <person name="Ren Y."/>
            <person name="Zhang G."/>
            <person name="Bruford M.W."/>
            <person name="Li Q."/>
            <person name="Ma L."/>
            <person name="Guo Y."/>
            <person name="An N."/>
            <person name="Hu Y."/>
            <person name="Zheng Y."/>
            <person name="Shi Y."/>
            <person name="Li Z."/>
            <person name="Liu Q."/>
            <person name="Chen Y."/>
            <person name="Zhao J."/>
            <person name="Qu N."/>
            <person name="Zhao S."/>
            <person name="Tian F."/>
            <person name="Wang X."/>
            <person name="Wang H."/>
            <person name="Xu L."/>
            <person name="Liu X."/>
            <person name="Vinar T."/>
            <person name="Wang Y."/>
            <person name="Lam T.W."/>
            <person name="Yiu S.M."/>
            <person name="Liu S."/>
            <person name="Zhang H."/>
            <person name="Li D."/>
            <person name="Huang Y."/>
            <person name="Wang X."/>
            <person name="Yang G."/>
            <person name="Jiang Z."/>
            <person name="Wang J."/>
            <person name="Qin N."/>
            <person name="Li L."/>
            <person name="Li J."/>
            <person name="Bolund L."/>
            <person name="Kristiansen K."/>
            <person name="Wong G.K."/>
            <person name="Olson M."/>
            <person name="Zhang X."/>
            <person name="Li S."/>
            <person name="Yang H."/>
            <person name="Wang J."/>
            <person name="Wang J."/>
        </authorList>
    </citation>
    <scope>NUCLEOTIDE SEQUENCE [LARGE SCALE GENOMIC DNA]</scope>
</reference>
<dbReference type="Proteomes" id="UP000008912">
    <property type="component" value="Unassembled WGS sequence"/>
</dbReference>
<dbReference type="PANTHER" id="PTHR23348:SF37">
    <property type="entry name" value="PROTEIN AHNAK2"/>
    <property type="match status" value="1"/>
</dbReference>
<evidence type="ECO:0000256" key="1">
    <source>
        <dbReference type="ARBA" id="ARBA00004123"/>
    </source>
</evidence>
<proteinExistence type="predicted"/>
<dbReference type="SMART" id="SM00228">
    <property type="entry name" value="PDZ"/>
    <property type="match status" value="1"/>
</dbReference>
<feature type="domain" description="PDZ" evidence="4">
    <location>
        <begin position="16"/>
        <end position="83"/>
    </location>
</feature>